<dbReference type="Proteomes" id="UP000790377">
    <property type="component" value="Unassembled WGS sequence"/>
</dbReference>
<gene>
    <name evidence="1" type="ORF">BJ138DRAFT_1020557</name>
</gene>
<evidence type="ECO:0000313" key="1">
    <source>
        <dbReference type="EMBL" id="KAH7903480.1"/>
    </source>
</evidence>
<name>A0ACB7ZQX0_9AGAM</name>
<sequence>MVIRDVVTRWNYTHAMIRRALLLRKAIDKWVFEQDNLRGDLLLSNDEWKFLEQLCDILEVS</sequence>
<protein>
    <submittedName>
        <fullName evidence="1">Uncharacterized protein</fullName>
    </submittedName>
</protein>
<comment type="caution">
    <text evidence="1">The sequence shown here is derived from an EMBL/GenBank/DDBJ whole genome shotgun (WGS) entry which is preliminary data.</text>
</comment>
<accession>A0ACB7ZQX0</accession>
<organism evidence="1 2">
    <name type="scientific">Hygrophoropsis aurantiaca</name>
    <dbReference type="NCBI Taxonomy" id="72124"/>
    <lineage>
        <taxon>Eukaryota</taxon>
        <taxon>Fungi</taxon>
        <taxon>Dikarya</taxon>
        <taxon>Basidiomycota</taxon>
        <taxon>Agaricomycotina</taxon>
        <taxon>Agaricomycetes</taxon>
        <taxon>Agaricomycetidae</taxon>
        <taxon>Boletales</taxon>
        <taxon>Coniophorineae</taxon>
        <taxon>Hygrophoropsidaceae</taxon>
        <taxon>Hygrophoropsis</taxon>
    </lineage>
</organism>
<reference evidence="1" key="1">
    <citation type="journal article" date="2021" name="New Phytol.">
        <title>Evolutionary innovations through gain and loss of genes in the ectomycorrhizal Boletales.</title>
        <authorList>
            <person name="Wu G."/>
            <person name="Miyauchi S."/>
            <person name="Morin E."/>
            <person name="Kuo A."/>
            <person name="Drula E."/>
            <person name="Varga T."/>
            <person name="Kohler A."/>
            <person name="Feng B."/>
            <person name="Cao Y."/>
            <person name="Lipzen A."/>
            <person name="Daum C."/>
            <person name="Hundley H."/>
            <person name="Pangilinan J."/>
            <person name="Johnson J."/>
            <person name="Barry K."/>
            <person name="LaButti K."/>
            <person name="Ng V."/>
            <person name="Ahrendt S."/>
            <person name="Min B."/>
            <person name="Choi I.G."/>
            <person name="Park H."/>
            <person name="Plett J.M."/>
            <person name="Magnuson J."/>
            <person name="Spatafora J.W."/>
            <person name="Nagy L.G."/>
            <person name="Henrissat B."/>
            <person name="Grigoriev I.V."/>
            <person name="Yang Z.L."/>
            <person name="Xu J."/>
            <person name="Martin F.M."/>
        </authorList>
    </citation>
    <scope>NUCLEOTIDE SEQUENCE</scope>
    <source>
        <strain evidence="1">ATCC 28755</strain>
    </source>
</reference>
<proteinExistence type="predicted"/>
<evidence type="ECO:0000313" key="2">
    <source>
        <dbReference type="Proteomes" id="UP000790377"/>
    </source>
</evidence>
<dbReference type="EMBL" id="MU268942">
    <property type="protein sequence ID" value="KAH7903480.1"/>
    <property type="molecule type" value="Genomic_DNA"/>
</dbReference>
<keyword evidence="2" id="KW-1185">Reference proteome</keyword>